<evidence type="ECO:0000313" key="2">
    <source>
        <dbReference type="EMBL" id="MFC0623251.1"/>
    </source>
</evidence>
<evidence type="ECO:0000313" key="3">
    <source>
        <dbReference type="Proteomes" id="UP001589890"/>
    </source>
</evidence>
<evidence type="ECO:0000256" key="1">
    <source>
        <dbReference type="ARBA" id="ARBA00023118"/>
    </source>
</evidence>
<dbReference type="CDD" id="cd05400">
    <property type="entry name" value="NT_2-5OAS_ClassI-CCAase"/>
    <property type="match status" value="1"/>
</dbReference>
<dbReference type="EMBL" id="JBHLTC010000005">
    <property type="protein sequence ID" value="MFC0623251.1"/>
    <property type="molecule type" value="Genomic_DNA"/>
</dbReference>
<proteinExistence type="predicted"/>
<dbReference type="SUPFAM" id="SSF81301">
    <property type="entry name" value="Nucleotidyltransferase"/>
    <property type="match status" value="1"/>
</dbReference>
<protein>
    <submittedName>
        <fullName evidence="2">Nucleotidyltransferase</fullName>
    </submittedName>
</protein>
<reference evidence="2 3" key="1">
    <citation type="submission" date="2024-09" db="EMBL/GenBank/DDBJ databases">
        <authorList>
            <person name="Sun Q."/>
            <person name="Mori K."/>
        </authorList>
    </citation>
    <scope>NUCLEOTIDE SEQUENCE [LARGE SCALE GENOMIC DNA]</scope>
    <source>
        <strain evidence="2 3">CGMCC 1.15906</strain>
    </source>
</reference>
<accession>A0ABV6QF39</accession>
<gene>
    <name evidence="2" type="ORF">ACFFGN_04210</name>
</gene>
<dbReference type="Pfam" id="PF18144">
    <property type="entry name" value="SMODS"/>
    <property type="match status" value="1"/>
</dbReference>
<dbReference type="Gene3D" id="3.30.460.10">
    <property type="entry name" value="Beta Polymerase, domain 2"/>
    <property type="match status" value="1"/>
</dbReference>
<dbReference type="Proteomes" id="UP001589890">
    <property type="component" value="Unassembled WGS sequence"/>
</dbReference>
<name>A0ABV6QF39_9ACTN</name>
<dbReference type="InterPro" id="IPR006116">
    <property type="entry name" value="NT_2-5OAS_ClassI-CCAase"/>
</dbReference>
<dbReference type="InterPro" id="IPR043519">
    <property type="entry name" value="NT_sf"/>
</dbReference>
<keyword evidence="3" id="KW-1185">Reference proteome</keyword>
<dbReference type="RefSeq" id="WP_380043950.1">
    <property type="nucleotide sequence ID" value="NZ_JBHLTC010000005.1"/>
</dbReference>
<organism evidence="2 3">
    <name type="scientific">Kribbella deserti</name>
    <dbReference type="NCBI Taxonomy" id="1926257"/>
    <lineage>
        <taxon>Bacteria</taxon>
        <taxon>Bacillati</taxon>
        <taxon>Actinomycetota</taxon>
        <taxon>Actinomycetes</taxon>
        <taxon>Propionibacteriales</taxon>
        <taxon>Kribbellaceae</taxon>
        <taxon>Kribbella</taxon>
    </lineage>
</organism>
<keyword evidence="1" id="KW-0051">Antiviral defense</keyword>
<comment type="caution">
    <text evidence="2">The sequence shown here is derived from an EMBL/GenBank/DDBJ whole genome shotgun (WGS) entry which is preliminary data.</text>
</comment>
<sequence>MATLASYFRESLQNIEPGKDADHARDAHAEVRDVLQQSPDLRDLGINPVLIGSYKRNVSIRRVKDVDVFGRLDDADDTLRPGHALVLFHNALLEGYDKNRVHAQHRSFKVDFPDYDLAVDVVPARKSGNNWEIPKKTDQDNRASWIETNPLKLNDLTTQANADFTLNGKGIYVPTVKLVRQVRRTWLDDQPGGLFLELMTFWAFRNHELAARSQAEYLTLALEHIAAELPNVAADGLDDPTIDGKKIATRATEDDFKVAIKKFDEASKLARDALDDDDDCQAAVLWQRLLGATTEDERVFPTPEYCNADGTRRATATTVKGAGSPAGTGRYA</sequence>